<dbReference type="Gene3D" id="3.30.420.40">
    <property type="match status" value="3"/>
</dbReference>
<dbReference type="Gene3D" id="3.90.640.60">
    <property type="match status" value="1"/>
</dbReference>
<name>A0A8H3F080_9LECA</name>
<keyword evidence="4" id="KW-1185">Reference proteome</keyword>
<evidence type="ECO:0000313" key="3">
    <source>
        <dbReference type="EMBL" id="CAF9915841.1"/>
    </source>
</evidence>
<sequence length="634" mass="68728">MGPYRDEDILLIMTGSTITLAQLGISDPLTPAKIRIKSRMFPADKEGEWEPYKVTPKKKQQPTTNGVDGKTDDQVMDGTSEAGKVDEETEYEEDRNTDESAIWPIEAGKIVNWSCFYALLTHVYQTSSPTLKSPIVLVTQPQWTHSDIERVAQFIFEKFKPPAVMLIDSATATLHAHRINSATGTVIDIGYETCDITAVVDGEPHAQSRLTSVPDCGGRAMTLNLLKLLESKGFTEDMCEQLKRSNICEILPLDVPLPSETPTDNVNPAAVASTGITTSTPNPTAQTGLPRGPGPSTEIGEEGLEEDGVLDVATLVASGKTSEYLAKKEKEKAEKAAQRKNAKGAAATAKLARLPNSQRLKATFSYEIQEKTLETTTAPKPDVATTSGVGEPNGVTSTPPDNSSTTTAKREIEVGSERFQVDGSDHELLNRIADSIATCIKNTRNDARSDLWNNLMIVGNGAKIKGFREALLSILQAKYVVSPPNSTMFTSELPSNFSTPAATGANTPLPGAVPSGLSIHAGVNPLLVAATTASNPSLAPPGFQQHQQFRPHTIDQATHTRHSQGPTSVQLSKMPEYFSEWKDHGWDEASFLGAQILSHVGIVQEFQGVEGEQFFMKRVDYNKQGPKGIHRFCF</sequence>
<evidence type="ECO:0000313" key="4">
    <source>
        <dbReference type="Proteomes" id="UP000664169"/>
    </source>
</evidence>
<feature type="region of interest" description="Disordered" evidence="2">
    <location>
        <begin position="268"/>
        <end position="308"/>
    </location>
</feature>
<dbReference type="PANTHER" id="PTHR11937">
    <property type="entry name" value="ACTIN"/>
    <property type="match status" value="1"/>
</dbReference>
<feature type="compositionally biased region" description="Acidic residues" evidence="2">
    <location>
        <begin position="87"/>
        <end position="96"/>
    </location>
</feature>
<dbReference type="EMBL" id="CAJPDQ010000010">
    <property type="protein sequence ID" value="CAF9915841.1"/>
    <property type="molecule type" value="Genomic_DNA"/>
</dbReference>
<evidence type="ECO:0008006" key="5">
    <source>
        <dbReference type="Google" id="ProtNLM"/>
    </source>
</evidence>
<gene>
    <name evidence="3" type="ORF">GOMPHAMPRED_000866</name>
</gene>
<dbReference type="OrthoDB" id="74201at2759"/>
<feature type="region of interest" description="Disordered" evidence="2">
    <location>
        <begin position="47"/>
        <end position="97"/>
    </location>
</feature>
<comment type="similarity">
    <text evidence="1">Belongs to the actin family.</text>
</comment>
<dbReference type="SUPFAM" id="SSF53067">
    <property type="entry name" value="Actin-like ATPase domain"/>
    <property type="match status" value="2"/>
</dbReference>
<dbReference type="Proteomes" id="UP000664169">
    <property type="component" value="Unassembled WGS sequence"/>
</dbReference>
<dbReference type="AlphaFoldDB" id="A0A8H3F080"/>
<feature type="region of interest" description="Disordered" evidence="2">
    <location>
        <begin position="372"/>
        <end position="415"/>
    </location>
</feature>
<dbReference type="SMART" id="SM00268">
    <property type="entry name" value="ACTIN"/>
    <property type="match status" value="1"/>
</dbReference>
<feature type="region of interest" description="Disordered" evidence="2">
    <location>
        <begin position="330"/>
        <end position="349"/>
    </location>
</feature>
<dbReference type="InterPro" id="IPR004000">
    <property type="entry name" value="Actin"/>
</dbReference>
<dbReference type="Pfam" id="PF00022">
    <property type="entry name" value="Actin"/>
    <property type="match status" value="1"/>
</dbReference>
<protein>
    <recommendedName>
        <fullName evidence="5">Actin-like ATPase domain-containing protein</fullName>
    </recommendedName>
</protein>
<evidence type="ECO:0000256" key="1">
    <source>
        <dbReference type="RuleBase" id="RU000487"/>
    </source>
</evidence>
<feature type="compositionally biased region" description="Polar residues" evidence="2">
    <location>
        <begin position="374"/>
        <end position="388"/>
    </location>
</feature>
<reference evidence="3" key="1">
    <citation type="submission" date="2021-03" db="EMBL/GenBank/DDBJ databases">
        <authorList>
            <person name="Tagirdzhanova G."/>
        </authorList>
    </citation>
    <scope>NUCLEOTIDE SEQUENCE</scope>
</reference>
<feature type="compositionally biased region" description="Low complexity" evidence="2">
    <location>
        <begin position="396"/>
        <end position="407"/>
    </location>
</feature>
<evidence type="ECO:0000256" key="2">
    <source>
        <dbReference type="SAM" id="MobiDB-lite"/>
    </source>
</evidence>
<feature type="compositionally biased region" description="Polar residues" evidence="2">
    <location>
        <begin position="274"/>
        <end position="287"/>
    </location>
</feature>
<dbReference type="InterPro" id="IPR043129">
    <property type="entry name" value="ATPase_NBD"/>
</dbReference>
<organism evidence="3 4">
    <name type="scientific">Gomphillus americanus</name>
    <dbReference type="NCBI Taxonomy" id="1940652"/>
    <lineage>
        <taxon>Eukaryota</taxon>
        <taxon>Fungi</taxon>
        <taxon>Dikarya</taxon>
        <taxon>Ascomycota</taxon>
        <taxon>Pezizomycotina</taxon>
        <taxon>Lecanoromycetes</taxon>
        <taxon>OSLEUM clade</taxon>
        <taxon>Ostropomycetidae</taxon>
        <taxon>Ostropales</taxon>
        <taxon>Graphidaceae</taxon>
        <taxon>Gomphilloideae</taxon>
        <taxon>Gomphillus</taxon>
    </lineage>
</organism>
<comment type="caution">
    <text evidence="3">The sequence shown here is derived from an EMBL/GenBank/DDBJ whole genome shotgun (WGS) entry which is preliminary data.</text>
</comment>
<feature type="compositionally biased region" description="Acidic residues" evidence="2">
    <location>
        <begin position="299"/>
        <end position="308"/>
    </location>
</feature>
<accession>A0A8H3F080</accession>
<proteinExistence type="inferred from homology"/>